<reference evidence="3" key="1">
    <citation type="submission" date="2018-03" db="EMBL/GenBank/DDBJ databases">
        <authorList>
            <person name="Zecchin S."/>
        </authorList>
    </citation>
    <scope>NUCLEOTIDE SEQUENCE [LARGE SCALE GENOMIC DNA]</scope>
</reference>
<dbReference type="Gene3D" id="2.30.30.380">
    <property type="entry name" value="Zn-finger domain of Sec23/24"/>
    <property type="match status" value="1"/>
</dbReference>
<dbReference type="Pfam" id="PF07238">
    <property type="entry name" value="PilZ"/>
    <property type="match status" value="1"/>
</dbReference>
<dbReference type="SUPFAM" id="SSF141371">
    <property type="entry name" value="PilZ domain-like"/>
    <property type="match status" value="1"/>
</dbReference>
<dbReference type="Proteomes" id="UP000245125">
    <property type="component" value="Unassembled WGS sequence"/>
</dbReference>
<evidence type="ECO:0000313" key="3">
    <source>
        <dbReference type="Proteomes" id="UP000245125"/>
    </source>
</evidence>
<dbReference type="OrthoDB" id="2489132at2"/>
<dbReference type="InterPro" id="IPR009875">
    <property type="entry name" value="PilZ_domain"/>
</dbReference>
<name>A0A2U3QHE0_9BACT</name>
<sequence length="167" mass="18642">MKKRKEDRFVRRLEVEFSAQGKNYRAISSDLSKNGLYIRTNHAFAAGTLLEIHIYLPGGSSCRVKGFVRRALKTPIVSIKNGMGIELTETDDCYTRFLEGFSASAQEEERKGAAGAETAETQTHDTLPDEYLIIRCANCNIKNKVNKSKMALSLKCGKCRHPLVIQG</sequence>
<proteinExistence type="predicted"/>
<dbReference type="GO" id="GO:0035438">
    <property type="term" value="F:cyclic-di-GMP binding"/>
    <property type="evidence" value="ECO:0007669"/>
    <property type="project" value="InterPro"/>
</dbReference>
<gene>
    <name evidence="2" type="ORF">NBG4_320012</name>
</gene>
<feature type="domain" description="PilZ" evidence="1">
    <location>
        <begin position="3"/>
        <end position="92"/>
    </location>
</feature>
<organism evidence="2 3">
    <name type="scientific">Candidatus Sulfobium mesophilum</name>
    <dbReference type="NCBI Taxonomy" id="2016548"/>
    <lineage>
        <taxon>Bacteria</taxon>
        <taxon>Pseudomonadati</taxon>
        <taxon>Nitrospirota</taxon>
        <taxon>Nitrospiria</taxon>
        <taxon>Nitrospirales</taxon>
        <taxon>Nitrospiraceae</taxon>
        <taxon>Candidatus Sulfobium</taxon>
    </lineage>
</organism>
<keyword evidence="3" id="KW-1185">Reference proteome</keyword>
<evidence type="ECO:0000259" key="1">
    <source>
        <dbReference type="Pfam" id="PF07238"/>
    </source>
</evidence>
<dbReference type="Gene3D" id="2.40.10.220">
    <property type="entry name" value="predicted glycosyltransferase like domains"/>
    <property type="match status" value="1"/>
</dbReference>
<dbReference type="AlphaFoldDB" id="A0A2U3QHE0"/>
<evidence type="ECO:0000313" key="2">
    <source>
        <dbReference type="EMBL" id="SPQ00765.1"/>
    </source>
</evidence>
<protein>
    <recommendedName>
        <fullName evidence="1">PilZ domain-containing protein</fullName>
    </recommendedName>
</protein>
<accession>A0A2U3QHE0</accession>
<dbReference type="EMBL" id="OUUY01000078">
    <property type="protein sequence ID" value="SPQ00765.1"/>
    <property type="molecule type" value="Genomic_DNA"/>
</dbReference>